<dbReference type="Proteomes" id="UP000238350">
    <property type="component" value="Unassembled WGS sequence"/>
</dbReference>
<dbReference type="GO" id="GO:0003924">
    <property type="term" value="F:GTPase activity"/>
    <property type="evidence" value="ECO:0007669"/>
    <property type="project" value="InterPro"/>
</dbReference>
<dbReference type="PROSITE" id="PS51883">
    <property type="entry name" value="OBG"/>
    <property type="match status" value="1"/>
</dbReference>
<dbReference type="GO" id="GO:0005739">
    <property type="term" value="C:mitochondrion"/>
    <property type="evidence" value="ECO:0007669"/>
    <property type="project" value="TreeGrafter"/>
</dbReference>
<feature type="domain" description="OBG-type G" evidence="4">
    <location>
        <begin position="283"/>
        <end position="456"/>
    </location>
</feature>
<sequence length="465" mass="51304">MLENRYTPPANIIEKRPYTVPHAIFSSYRQQRRDPDVRFRDVAIVKLKSGDGGNGKVSFLREAGRAMGPPDGGDGGTGGHVFVQAVEGMTSLHHLRHIYKAANGRGGGSTQLSGKNGENVVLQVPVGTVVRWSPPLDELKRMFHEAGSSADGATEVDIVTNLSRFDNDSLIQLRRDSYADGQGWLFKEQEEEHIRAQQYFRQLIPKVHHFDTINRRREAEQDTFPYEGIDLDRPGQSVMLLAGGNGGLGNMHFLTGDIRNPRFAKQGRSGLESTFIFELRLLADLGLVGLPNAGKSSLLRAISRARPRVGHWEFTTLTPTIGTIQSGLAEPSFTVADIPGIIEGAHENRGLGLGFLRHVERSGGLVFVIALDRPDPAADFQVLVRELGPKRMEKKRILVIATKADVPESQERYQALKEYLGSWGPANKYEWEIVPCSAQDNGNIESVIQMMAQTAGKTSQHATRV</sequence>
<dbReference type="InterPro" id="IPR031167">
    <property type="entry name" value="G_OBG"/>
</dbReference>
<evidence type="ECO:0000259" key="4">
    <source>
        <dbReference type="PROSITE" id="PS51710"/>
    </source>
</evidence>
<proteinExistence type="inferred from homology"/>
<dbReference type="InterPro" id="IPR036726">
    <property type="entry name" value="GTP1_OBG_dom_sf"/>
</dbReference>
<dbReference type="STRING" id="45607.A0A2T0FLH0"/>
<evidence type="ECO:0000256" key="3">
    <source>
        <dbReference type="ARBA" id="ARBA00023134"/>
    </source>
</evidence>
<dbReference type="GeneID" id="36517190"/>
<dbReference type="GO" id="GO:0005525">
    <property type="term" value="F:GTP binding"/>
    <property type="evidence" value="ECO:0007669"/>
    <property type="project" value="UniProtKB-KW"/>
</dbReference>
<dbReference type="CDD" id="cd01898">
    <property type="entry name" value="Obg"/>
    <property type="match status" value="1"/>
</dbReference>
<evidence type="ECO:0000256" key="2">
    <source>
        <dbReference type="ARBA" id="ARBA00022741"/>
    </source>
</evidence>
<evidence type="ECO:0000259" key="5">
    <source>
        <dbReference type="PROSITE" id="PS51883"/>
    </source>
</evidence>
<comment type="caution">
    <text evidence="6">The sequence shown here is derived from an EMBL/GenBank/DDBJ whole genome shotgun (WGS) entry which is preliminary data.</text>
</comment>
<accession>A0A2T0FLH0</accession>
<dbReference type="Pfam" id="PF01018">
    <property type="entry name" value="GTP1_OBG"/>
    <property type="match status" value="2"/>
</dbReference>
<dbReference type="Gene3D" id="2.70.210.12">
    <property type="entry name" value="GTP1/OBG domain"/>
    <property type="match status" value="1"/>
</dbReference>
<evidence type="ECO:0000313" key="6">
    <source>
        <dbReference type="EMBL" id="PRT55822.1"/>
    </source>
</evidence>
<evidence type="ECO:0000313" key="7">
    <source>
        <dbReference type="Proteomes" id="UP000238350"/>
    </source>
</evidence>
<dbReference type="InterPro" id="IPR027417">
    <property type="entry name" value="P-loop_NTPase"/>
</dbReference>
<organism evidence="6 7">
    <name type="scientific">Wickerhamiella sorbophila</name>
    <dbReference type="NCBI Taxonomy" id="45607"/>
    <lineage>
        <taxon>Eukaryota</taxon>
        <taxon>Fungi</taxon>
        <taxon>Dikarya</taxon>
        <taxon>Ascomycota</taxon>
        <taxon>Saccharomycotina</taxon>
        <taxon>Dipodascomycetes</taxon>
        <taxon>Dipodascales</taxon>
        <taxon>Trichomonascaceae</taxon>
        <taxon>Wickerhamiella</taxon>
    </lineage>
</organism>
<name>A0A2T0FLH0_9ASCO</name>
<protein>
    <submittedName>
        <fullName evidence="6">GTPase MTG2, mitochondrial</fullName>
    </submittedName>
</protein>
<dbReference type="SUPFAM" id="SSF82051">
    <property type="entry name" value="Obg GTP-binding protein N-terminal domain"/>
    <property type="match status" value="1"/>
</dbReference>
<dbReference type="PRINTS" id="PR00326">
    <property type="entry name" value="GTP1OBG"/>
</dbReference>
<dbReference type="EMBL" id="NDIQ01000022">
    <property type="protein sequence ID" value="PRT55822.1"/>
    <property type="molecule type" value="Genomic_DNA"/>
</dbReference>
<dbReference type="PIRSF" id="PIRSF002401">
    <property type="entry name" value="GTP_bd_Obg/CgtA"/>
    <property type="match status" value="1"/>
</dbReference>
<dbReference type="GO" id="GO:0000287">
    <property type="term" value="F:magnesium ion binding"/>
    <property type="evidence" value="ECO:0007669"/>
    <property type="project" value="InterPro"/>
</dbReference>
<dbReference type="OrthoDB" id="347018at2759"/>
<dbReference type="InterPro" id="IPR006073">
    <property type="entry name" value="GTP-bd"/>
</dbReference>
<keyword evidence="2" id="KW-0547">Nucleotide-binding</keyword>
<dbReference type="AlphaFoldDB" id="A0A2T0FLH0"/>
<dbReference type="PANTHER" id="PTHR11702:SF31">
    <property type="entry name" value="MITOCHONDRIAL RIBOSOME-ASSOCIATED GTPASE 2"/>
    <property type="match status" value="1"/>
</dbReference>
<dbReference type="InterPro" id="IPR045086">
    <property type="entry name" value="OBG_GTPase"/>
</dbReference>
<dbReference type="PROSITE" id="PS51710">
    <property type="entry name" value="G_OBG"/>
    <property type="match status" value="1"/>
</dbReference>
<dbReference type="InterPro" id="IPR014100">
    <property type="entry name" value="GTP-bd_Obg/CgtA"/>
</dbReference>
<dbReference type="InterPro" id="IPR006169">
    <property type="entry name" value="GTP1_OBG_dom"/>
</dbReference>
<dbReference type="Gene3D" id="3.40.50.300">
    <property type="entry name" value="P-loop containing nucleotide triphosphate hydrolases"/>
    <property type="match status" value="1"/>
</dbReference>
<feature type="domain" description="Obg" evidence="5">
    <location>
        <begin position="37"/>
        <end position="282"/>
    </location>
</feature>
<comment type="similarity">
    <text evidence="1">Belongs to the TRAFAC class OBG-HflX-like GTPase superfamily. OBG GTPase family.</text>
</comment>
<keyword evidence="7" id="KW-1185">Reference proteome</keyword>
<dbReference type="Pfam" id="PF01926">
    <property type="entry name" value="MMR_HSR1"/>
    <property type="match status" value="1"/>
</dbReference>
<dbReference type="PANTHER" id="PTHR11702">
    <property type="entry name" value="DEVELOPMENTALLY REGULATED GTP-BINDING PROTEIN-RELATED"/>
    <property type="match status" value="1"/>
</dbReference>
<evidence type="ECO:0000256" key="1">
    <source>
        <dbReference type="ARBA" id="ARBA00007699"/>
    </source>
</evidence>
<dbReference type="RefSeq" id="XP_024665767.1">
    <property type="nucleotide sequence ID" value="XM_024809999.1"/>
</dbReference>
<dbReference type="SUPFAM" id="SSF52540">
    <property type="entry name" value="P-loop containing nucleoside triphosphate hydrolases"/>
    <property type="match status" value="1"/>
</dbReference>
<gene>
    <name evidence="6" type="ORF">B9G98_03442</name>
</gene>
<keyword evidence="3" id="KW-0342">GTP-binding</keyword>
<reference evidence="6 7" key="1">
    <citation type="submission" date="2017-04" db="EMBL/GenBank/DDBJ databases">
        <title>Genome sequencing of [Candida] sorbophila.</title>
        <authorList>
            <person name="Ahn J.O."/>
        </authorList>
    </citation>
    <scope>NUCLEOTIDE SEQUENCE [LARGE SCALE GENOMIC DNA]</scope>
    <source>
        <strain evidence="6 7">DS02</strain>
    </source>
</reference>
<dbReference type="GO" id="GO:0042254">
    <property type="term" value="P:ribosome biogenesis"/>
    <property type="evidence" value="ECO:0007669"/>
    <property type="project" value="UniProtKB-UniRule"/>
</dbReference>